<evidence type="ECO:0000259" key="2">
    <source>
        <dbReference type="Pfam" id="PF13223"/>
    </source>
</evidence>
<gene>
    <name evidence="3" type="ORF">UFOPK1619_00232</name>
</gene>
<accession>A0A6J6D5J6</accession>
<evidence type="ECO:0000256" key="1">
    <source>
        <dbReference type="SAM" id="MobiDB-lite"/>
    </source>
</evidence>
<protein>
    <submittedName>
        <fullName evidence="3">Unannotated protein</fullName>
    </submittedName>
</protein>
<dbReference type="InterPro" id="IPR025109">
    <property type="entry name" value="DUF4031"/>
</dbReference>
<dbReference type="AlphaFoldDB" id="A0A6J6D5J6"/>
<proteinExistence type="predicted"/>
<dbReference type="Pfam" id="PF13223">
    <property type="entry name" value="DUF4031"/>
    <property type="match status" value="1"/>
</dbReference>
<evidence type="ECO:0000313" key="3">
    <source>
        <dbReference type="EMBL" id="CAB4558575.1"/>
    </source>
</evidence>
<sequence length="90" mass="9904">MVSDVSLEELHEFAQSLEIPKRGFHGDHYDVPLHIREMAISEGAVEVTSRELLRALNAAGLRVTAKERRDYKNVADANQGSGASVSDRGQ</sequence>
<reference evidence="3" key="1">
    <citation type="submission" date="2020-05" db="EMBL/GenBank/DDBJ databases">
        <authorList>
            <person name="Chiriac C."/>
            <person name="Salcher M."/>
            <person name="Ghai R."/>
            <person name="Kavagutti S V."/>
        </authorList>
    </citation>
    <scope>NUCLEOTIDE SEQUENCE</scope>
</reference>
<organism evidence="3">
    <name type="scientific">freshwater metagenome</name>
    <dbReference type="NCBI Taxonomy" id="449393"/>
    <lineage>
        <taxon>unclassified sequences</taxon>
        <taxon>metagenomes</taxon>
        <taxon>ecological metagenomes</taxon>
    </lineage>
</organism>
<feature type="region of interest" description="Disordered" evidence="1">
    <location>
        <begin position="70"/>
        <end position="90"/>
    </location>
</feature>
<feature type="domain" description="DUF4031" evidence="2">
    <location>
        <begin position="1"/>
        <end position="58"/>
    </location>
</feature>
<dbReference type="EMBL" id="CAEZTI010000025">
    <property type="protein sequence ID" value="CAB4558575.1"/>
    <property type="molecule type" value="Genomic_DNA"/>
</dbReference>
<name>A0A6J6D5J6_9ZZZZ</name>